<comment type="caution">
    <text evidence="1">The sequence shown here is derived from an EMBL/GenBank/DDBJ whole genome shotgun (WGS) entry which is preliminary data.</text>
</comment>
<sequence length="131" mass="14561">MVFMIINKNIQECKDLQNQIHTSITCTGDNSRKLIGLKKSFTTEDLFINDMHALISPNAPRTPLTLILLGKAMRMLPQPRQKASSLKARLARRPSHSMVPTLASLLVRFMIASANLIPWALADVFHSSPGP</sequence>
<organism evidence="1 2">
    <name type="scientific">Anisodus tanguticus</name>
    <dbReference type="NCBI Taxonomy" id="243964"/>
    <lineage>
        <taxon>Eukaryota</taxon>
        <taxon>Viridiplantae</taxon>
        <taxon>Streptophyta</taxon>
        <taxon>Embryophyta</taxon>
        <taxon>Tracheophyta</taxon>
        <taxon>Spermatophyta</taxon>
        <taxon>Magnoliopsida</taxon>
        <taxon>eudicotyledons</taxon>
        <taxon>Gunneridae</taxon>
        <taxon>Pentapetalae</taxon>
        <taxon>asterids</taxon>
        <taxon>lamiids</taxon>
        <taxon>Solanales</taxon>
        <taxon>Solanaceae</taxon>
        <taxon>Solanoideae</taxon>
        <taxon>Hyoscyameae</taxon>
        <taxon>Anisodus</taxon>
    </lineage>
</organism>
<dbReference type="Proteomes" id="UP001291623">
    <property type="component" value="Unassembled WGS sequence"/>
</dbReference>
<accession>A0AAE1R4C6</accession>
<reference evidence="1" key="1">
    <citation type="submission" date="2023-12" db="EMBL/GenBank/DDBJ databases">
        <title>Genome assembly of Anisodus tanguticus.</title>
        <authorList>
            <person name="Wang Y.-J."/>
        </authorList>
    </citation>
    <scope>NUCLEOTIDE SEQUENCE</scope>
    <source>
        <strain evidence="1">KB-2021</strain>
        <tissue evidence="1">Leaf</tissue>
    </source>
</reference>
<gene>
    <name evidence="1" type="ORF">RND71_035087</name>
</gene>
<evidence type="ECO:0000313" key="2">
    <source>
        <dbReference type="Proteomes" id="UP001291623"/>
    </source>
</evidence>
<dbReference type="AlphaFoldDB" id="A0AAE1R4C6"/>
<name>A0AAE1R4C6_9SOLA</name>
<protein>
    <submittedName>
        <fullName evidence="1">Uncharacterized protein</fullName>
    </submittedName>
</protein>
<evidence type="ECO:0000313" key="1">
    <source>
        <dbReference type="EMBL" id="KAK4344911.1"/>
    </source>
</evidence>
<dbReference type="EMBL" id="JAVYJV010000019">
    <property type="protein sequence ID" value="KAK4344911.1"/>
    <property type="molecule type" value="Genomic_DNA"/>
</dbReference>
<proteinExistence type="predicted"/>
<keyword evidence="2" id="KW-1185">Reference proteome</keyword>